<feature type="compositionally biased region" description="Polar residues" evidence="1">
    <location>
        <begin position="35"/>
        <end position="46"/>
    </location>
</feature>
<organism evidence="4 5">
    <name type="scientific">Phialocephala subalpina</name>
    <dbReference type="NCBI Taxonomy" id="576137"/>
    <lineage>
        <taxon>Eukaryota</taxon>
        <taxon>Fungi</taxon>
        <taxon>Dikarya</taxon>
        <taxon>Ascomycota</taxon>
        <taxon>Pezizomycotina</taxon>
        <taxon>Leotiomycetes</taxon>
        <taxon>Helotiales</taxon>
        <taxon>Mollisiaceae</taxon>
        <taxon>Phialocephala</taxon>
        <taxon>Phialocephala fortinii species complex</taxon>
    </lineage>
</organism>
<feature type="region of interest" description="Disordered" evidence="1">
    <location>
        <begin position="598"/>
        <end position="693"/>
    </location>
</feature>
<reference evidence="4 5" key="1">
    <citation type="submission" date="2016-03" db="EMBL/GenBank/DDBJ databases">
        <authorList>
            <person name="Ploux O."/>
        </authorList>
    </citation>
    <scope>NUCLEOTIDE SEQUENCE [LARGE SCALE GENOMIC DNA]</scope>
    <source>
        <strain evidence="4 5">UAMH 11012</strain>
    </source>
</reference>
<dbReference type="Pfam" id="PF25289">
    <property type="entry name" value="DUF7877"/>
    <property type="match status" value="1"/>
</dbReference>
<dbReference type="Proteomes" id="UP000184330">
    <property type="component" value="Unassembled WGS sequence"/>
</dbReference>
<feature type="compositionally biased region" description="Polar residues" evidence="1">
    <location>
        <begin position="778"/>
        <end position="791"/>
    </location>
</feature>
<feature type="compositionally biased region" description="Low complexity" evidence="1">
    <location>
        <begin position="598"/>
        <end position="638"/>
    </location>
</feature>
<evidence type="ECO:0000313" key="5">
    <source>
        <dbReference type="Proteomes" id="UP000184330"/>
    </source>
</evidence>
<accession>A0A1L7XGQ7</accession>
<dbReference type="Pfam" id="PF25009">
    <property type="entry name" value="DUF7785"/>
    <property type="match status" value="1"/>
</dbReference>
<proteinExistence type="predicted"/>
<dbReference type="AlphaFoldDB" id="A0A1L7XGQ7"/>
<dbReference type="OrthoDB" id="5354458at2759"/>
<dbReference type="InterPro" id="IPR056687">
    <property type="entry name" value="DUF7785"/>
</dbReference>
<sequence>MASANGVLSPLLQPEPPASPLTQSAKRKRDDVSEIHTNGIANTNSESADHIVAQSKSLIRDLIDVLKEFDTTPSVLDRPISDRPSSAGPEAKRQKAESTDTQRSILTRFSGDVYKNIDEVLEDIDSAVSDMMDTLRLPNGTAQLSGHQSAMSMKITAFKQRAHELIKSEKFIQEKKLNTGVNAASSTNYNLNGGHAVTQINPASSDKMVLTLYGSAPGPKQLFSSLQIPPKSTGEQKDILQTLREVGLPNGITATRIVQSTGLPSDDKKRVPTLGELFPTPANVPSLLPPKPSKIATTRSLTVGWYQPSASDSLPRSASYSKQSISCGHWLDYSNVSASSQGTKRKRDRALSLVGAKTPTELEPVESEVAKLDALFRSAYSGFAPTKDDAAAVAPARVLGRMWWQQVGEKNFEKMVESATDDVATDELNSTSNEVTDTSIKLEEIEKMIEELENDGIDPTLVPLEAAPEKSVEERDAEEILEGISELLETLNSYQRIRHMSLNPSSRPAGLLSAPDTSSQGTPTKPSESEQATYEILKSQLTLMIATLPPYAVAKLDPDRLAELSISTKIEVPMNDYKGVMEEDEAVARAKVASMTATSSTARAAPATTSSHRTSSASLYGNQYAPSRSAQAPASQYYGAQTPIRPPSTNYQRPPATAPVAYQPQRAAVPASAPYRPGPAYGTPTYPHQNPRPVQQAYAPASQQYQTPSNQAYMQPPRQSYQHVPQAVQSGQLNGRYPSQPAYANQTPTTQQNAMQYGYNNGVNVPRQVSPQKPIYSPQPTLTQPRPSYSTPTPPMPQARPYMQPQIAQPSVMNGAAAQAPPSQYTPNSSNLTSGYQTFMTQEQQSSMMERQRSLLAAQQQQTQQNARNAAMGNASGGQVNGNSAVAAGL</sequence>
<name>A0A1L7XGQ7_9HELO</name>
<gene>
    <name evidence="4" type="ORF">PAC_14118</name>
</gene>
<evidence type="ECO:0000313" key="4">
    <source>
        <dbReference type="EMBL" id="CZR64220.1"/>
    </source>
</evidence>
<dbReference type="EMBL" id="FJOG01000026">
    <property type="protein sequence ID" value="CZR64220.1"/>
    <property type="molecule type" value="Genomic_DNA"/>
</dbReference>
<evidence type="ECO:0000256" key="1">
    <source>
        <dbReference type="SAM" id="MobiDB-lite"/>
    </source>
</evidence>
<feature type="region of interest" description="Disordered" evidence="1">
    <location>
        <begin position="74"/>
        <end position="102"/>
    </location>
</feature>
<feature type="compositionally biased region" description="Polar residues" evidence="1">
    <location>
        <begin position="821"/>
        <end position="849"/>
    </location>
</feature>
<feature type="region of interest" description="Disordered" evidence="1">
    <location>
        <begin position="813"/>
        <end position="890"/>
    </location>
</feature>
<feature type="compositionally biased region" description="Low complexity" evidence="1">
    <location>
        <begin position="854"/>
        <end position="871"/>
    </location>
</feature>
<feature type="compositionally biased region" description="Basic and acidic residues" evidence="1">
    <location>
        <begin position="90"/>
        <end position="100"/>
    </location>
</feature>
<feature type="compositionally biased region" description="Polar residues" evidence="1">
    <location>
        <begin position="515"/>
        <end position="532"/>
    </location>
</feature>
<feature type="region of interest" description="Disordered" evidence="1">
    <location>
        <begin position="1"/>
        <end position="48"/>
    </location>
</feature>
<feature type="domain" description="DUF7877" evidence="3">
    <location>
        <begin position="55"/>
        <end position="165"/>
    </location>
</feature>
<evidence type="ECO:0000259" key="2">
    <source>
        <dbReference type="Pfam" id="PF25009"/>
    </source>
</evidence>
<dbReference type="InterPro" id="IPR057199">
    <property type="entry name" value="DUF7877"/>
</dbReference>
<protein>
    <submittedName>
        <fullName evidence="4">Related to tpa inducible protein</fullName>
    </submittedName>
</protein>
<feature type="region of interest" description="Disordered" evidence="1">
    <location>
        <begin position="768"/>
        <end position="797"/>
    </location>
</feature>
<dbReference type="STRING" id="576137.A0A1L7XGQ7"/>
<evidence type="ECO:0000259" key="3">
    <source>
        <dbReference type="Pfam" id="PF25289"/>
    </source>
</evidence>
<feature type="domain" description="DUF7785" evidence="2">
    <location>
        <begin position="474"/>
        <end position="572"/>
    </location>
</feature>
<keyword evidence="5" id="KW-1185">Reference proteome</keyword>
<feature type="region of interest" description="Disordered" evidence="1">
    <location>
        <begin position="502"/>
        <end position="532"/>
    </location>
</feature>